<dbReference type="GO" id="GO:0004563">
    <property type="term" value="F:beta-N-acetylhexosaminidase activity"/>
    <property type="evidence" value="ECO:0007669"/>
    <property type="project" value="UniProtKB-EC"/>
</dbReference>
<dbReference type="Gene3D" id="3.20.20.300">
    <property type="entry name" value="Glycoside hydrolase, family 3, N-terminal domain"/>
    <property type="match status" value="1"/>
</dbReference>
<dbReference type="Pfam" id="PF00933">
    <property type="entry name" value="Glyco_hydro_3"/>
    <property type="match status" value="1"/>
</dbReference>
<dbReference type="InterPro" id="IPR050226">
    <property type="entry name" value="NagZ_Beta-hexosaminidase"/>
</dbReference>
<proteinExistence type="inferred from homology"/>
<dbReference type="InterPro" id="IPR036962">
    <property type="entry name" value="Glyco_hydro_3_N_sf"/>
</dbReference>
<dbReference type="GO" id="GO:0009254">
    <property type="term" value="P:peptidoglycan turnover"/>
    <property type="evidence" value="ECO:0007669"/>
    <property type="project" value="TreeGrafter"/>
</dbReference>
<dbReference type="PANTHER" id="PTHR30480:SF13">
    <property type="entry name" value="BETA-HEXOSAMINIDASE"/>
    <property type="match status" value="1"/>
</dbReference>
<evidence type="ECO:0000256" key="5">
    <source>
        <dbReference type="ARBA" id="ARBA00023295"/>
    </source>
</evidence>
<comment type="similarity">
    <text evidence="2">Belongs to the glycosyl hydrolase 3 family.</text>
</comment>
<dbReference type="EC" id="3.2.1.52" evidence="3"/>
<dbReference type="PANTHER" id="PTHR30480">
    <property type="entry name" value="BETA-HEXOSAMINIDASE-RELATED"/>
    <property type="match status" value="1"/>
</dbReference>
<keyword evidence="5 7" id="KW-0326">Glycosidase</keyword>
<dbReference type="SUPFAM" id="SSF51445">
    <property type="entry name" value="(Trans)glycosidases"/>
    <property type="match status" value="1"/>
</dbReference>
<evidence type="ECO:0000313" key="7">
    <source>
        <dbReference type="EMBL" id="MPM59481.1"/>
    </source>
</evidence>
<dbReference type="AlphaFoldDB" id="A0A645B4H6"/>
<evidence type="ECO:0000259" key="6">
    <source>
        <dbReference type="Pfam" id="PF00933"/>
    </source>
</evidence>
<evidence type="ECO:0000256" key="2">
    <source>
        <dbReference type="ARBA" id="ARBA00005336"/>
    </source>
</evidence>
<dbReference type="InterPro" id="IPR001764">
    <property type="entry name" value="Glyco_hydro_3_N"/>
</dbReference>
<gene>
    <name evidence="7" type="primary">nagZ_20</name>
    <name evidence="7" type="ORF">SDC9_106325</name>
</gene>
<feature type="domain" description="Glycoside hydrolase family 3 N-terminal" evidence="6">
    <location>
        <begin position="94"/>
        <end position="401"/>
    </location>
</feature>
<comment type="caution">
    <text evidence="7">The sequence shown here is derived from an EMBL/GenBank/DDBJ whole genome shotgun (WGS) entry which is preliminary data.</text>
</comment>
<reference evidence="7" key="1">
    <citation type="submission" date="2019-08" db="EMBL/GenBank/DDBJ databases">
        <authorList>
            <person name="Kucharzyk K."/>
            <person name="Murdoch R.W."/>
            <person name="Higgins S."/>
            <person name="Loffler F."/>
        </authorList>
    </citation>
    <scope>NUCLEOTIDE SEQUENCE</scope>
</reference>
<sequence length="406" mass="44483">MKRWPTYLLILFLLALAVFLGANYFRQRQNVAENPVPQPSVTPTPVATSSKAALTDKERILQMIAIPVTVTDFLAEQKQLANEDAKKLNSSASAELVEPNAQETWSDWITDRKPGFVVYFGSRISTESATLASASLHKLYPENFYQPLIMVDHEGASVQRLQGTGFSRLDSWANIVEKYNSEEQVKAFRQSAQQVSAAGVNIVLAPVLDIASGSAILQSRASDDEEKLAVAAENYIKTFSQYHLMPVIKHYPGIGQLSSDLHTSSGEVALRSQDTAIFSKILTQFPNIGVMTTHVSLKDKFNGQPCSLTAECLKPLTENFPEALLVTDDLSMKSALEVKGREQSLSEAAIAAVRAGNSVLLFGPDVSMAELDQVIADLLTQYQDSASFQKAVDLNVARILQLKSEQ</sequence>
<evidence type="ECO:0000256" key="4">
    <source>
        <dbReference type="ARBA" id="ARBA00022801"/>
    </source>
</evidence>
<dbReference type="GO" id="GO:0005975">
    <property type="term" value="P:carbohydrate metabolic process"/>
    <property type="evidence" value="ECO:0007669"/>
    <property type="project" value="InterPro"/>
</dbReference>
<accession>A0A645B4H6</accession>
<protein>
    <recommendedName>
        <fullName evidence="3">beta-N-acetylhexosaminidase</fullName>
        <ecNumber evidence="3">3.2.1.52</ecNumber>
    </recommendedName>
</protein>
<dbReference type="InterPro" id="IPR017853">
    <property type="entry name" value="GH"/>
</dbReference>
<evidence type="ECO:0000256" key="3">
    <source>
        <dbReference type="ARBA" id="ARBA00012663"/>
    </source>
</evidence>
<organism evidence="7">
    <name type="scientific">bioreactor metagenome</name>
    <dbReference type="NCBI Taxonomy" id="1076179"/>
    <lineage>
        <taxon>unclassified sequences</taxon>
        <taxon>metagenomes</taxon>
        <taxon>ecological metagenomes</taxon>
    </lineage>
</organism>
<evidence type="ECO:0000256" key="1">
    <source>
        <dbReference type="ARBA" id="ARBA00001231"/>
    </source>
</evidence>
<name>A0A645B4H6_9ZZZZ</name>
<dbReference type="EMBL" id="VSSQ01017315">
    <property type="protein sequence ID" value="MPM59481.1"/>
    <property type="molecule type" value="Genomic_DNA"/>
</dbReference>
<keyword evidence="4 7" id="KW-0378">Hydrolase</keyword>
<comment type="catalytic activity">
    <reaction evidence="1">
        <text>Hydrolysis of terminal non-reducing N-acetyl-D-hexosamine residues in N-acetyl-beta-D-hexosaminides.</text>
        <dbReference type="EC" id="3.2.1.52"/>
    </reaction>
</comment>